<dbReference type="Pfam" id="PF07549">
    <property type="entry name" value="Sec_GG"/>
    <property type="match status" value="1"/>
</dbReference>
<dbReference type="SUPFAM" id="SSF82866">
    <property type="entry name" value="Multidrug efflux transporter AcrB transmembrane domain"/>
    <property type="match status" value="1"/>
</dbReference>
<evidence type="ECO:0000256" key="12">
    <source>
        <dbReference type="HAMAP-Rule" id="MF_01464"/>
    </source>
</evidence>
<dbReference type="GO" id="GO:0043952">
    <property type="term" value="P:protein transport by the Sec complex"/>
    <property type="evidence" value="ECO:0007669"/>
    <property type="project" value="UniProtKB-UniRule"/>
</dbReference>
<dbReference type="PATRIC" id="fig|1006576.9.peg.842"/>
<dbReference type="PANTHER" id="PTHR30081">
    <property type="entry name" value="PROTEIN-EXPORT MEMBRANE PROTEIN SEC"/>
    <property type="match status" value="1"/>
</dbReference>
<keyword evidence="6 12" id="KW-1133">Transmembrane helix</keyword>
<protein>
    <recommendedName>
        <fullName evidence="12">Protein-export membrane protein SecF</fullName>
    </recommendedName>
</protein>
<dbReference type="FunFam" id="1.20.1640.10:FF:000024">
    <property type="entry name" value="Multifunctional fusion protein"/>
    <property type="match status" value="1"/>
</dbReference>
<evidence type="ECO:0000256" key="1">
    <source>
        <dbReference type="ARBA" id="ARBA00004651"/>
    </source>
</evidence>
<dbReference type="RefSeq" id="WP_045087667.1">
    <property type="nucleotide sequence ID" value="NZ_LN824141.1"/>
</dbReference>
<evidence type="ECO:0000256" key="5">
    <source>
        <dbReference type="ARBA" id="ARBA00022927"/>
    </source>
</evidence>
<dbReference type="Proteomes" id="UP000032809">
    <property type="component" value="Chromosome I"/>
</dbReference>
<feature type="transmembrane region" description="Helical" evidence="12">
    <location>
        <begin position="163"/>
        <end position="184"/>
    </location>
</feature>
<keyword evidence="4 12" id="KW-0812">Transmembrane</keyword>
<keyword evidence="15" id="KW-1185">Reference proteome</keyword>
<feature type="transmembrane region" description="Helical" evidence="12">
    <location>
        <begin position="12"/>
        <end position="30"/>
    </location>
</feature>
<dbReference type="AlphaFoldDB" id="A0A0C7NQL3"/>
<feature type="transmembrane region" description="Helical" evidence="12">
    <location>
        <begin position="263"/>
        <end position="290"/>
    </location>
</feature>
<comment type="function">
    <text evidence="9 12">Part of the Sec protein translocase complex. Interacts with the SecYEG preprotein conducting channel. SecDF uses the proton motive force (PMF) to complete protein translocation after the ATP-dependent function of SecA.</text>
</comment>
<feature type="domain" description="Protein export membrane protein SecD/SecF C-terminal" evidence="13">
    <location>
        <begin position="116"/>
        <end position="293"/>
    </location>
</feature>
<sequence length="308" mass="34300">MPNLNIVGKRKIFIYLSLAFIIFFVIVIFVKGFNFGVDFSGGSEIVISTQETYTIDQLRDALQKIDPSYATAKIVSVKPSDEEITKNFYVITVKDSFPSSQIKDEFINSLSTYLQSSDLEVEQFNDVSGYAAKEIRSFAWYAIIATLAVLLIYITIRFQFSFAIGAILALAHDVIVTLGFYSLFGIEMNLMAIAAFLTLVGYSLNNTIVVYDRIRENRAKSRATPIEEVMNQSINDVLVRCLHTSITTFIVVFLMLLMGGRSIASFAFGLTMGVVVGTYSSIFIASPIVIPMMKDKKKGTKKSSSKSR</sequence>
<keyword evidence="3 12" id="KW-1003">Cell membrane</keyword>
<comment type="similarity">
    <text evidence="10">In the C-terminal section; belongs to the SecD/SecF family. SecF subfamily.</text>
</comment>
<reference evidence="15" key="1">
    <citation type="submission" date="2014-11" db="EMBL/GenBank/DDBJ databases">
        <authorList>
            <person name="Wibberg D."/>
        </authorList>
    </citation>
    <scope>NUCLEOTIDE SEQUENCE [LARGE SCALE GENOMIC DNA]</scope>
    <source>
        <strain evidence="15">L3</strain>
    </source>
</reference>
<dbReference type="InterPro" id="IPR055344">
    <property type="entry name" value="SecD_SecF_C_bact"/>
</dbReference>
<evidence type="ECO:0000256" key="4">
    <source>
        <dbReference type="ARBA" id="ARBA00022692"/>
    </source>
</evidence>
<dbReference type="STRING" id="1006576.DTL3_0855"/>
<comment type="subunit">
    <text evidence="12">Forms a complex with SecD. Part of the essential Sec protein translocation apparatus which comprises SecA, SecYEG and auxiliary proteins SecDF. Other proteins may also be involved.</text>
</comment>
<dbReference type="InterPro" id="IPR048634">
    <property type="entry name" value="SecD_SecF_C"/>
</dbReference>
<dbReference type="NCBIfam" id="TIGR00916">
    <property type="entry name" value="2A0604s01"/>
    <property type="match status" value="1"/>
</dbReference>
<accession>A0A0C7NQL3</accession>
<evidence type="ECO:0000256" key="2">
    <source>
        <dbReference type="ARBA" id="ARBA00022448"/>
    </source>
</evidence>
<feature type="transmembrane region" description="Helical" evidence="12">
    <location>
        <begin position="138"/>
        <end position="156"/>
    </location>
</feature>
<dbReference type="GO" id="GO:0065002">
    <property type="term" value="P:intracellular protein transmembrane transport"/>
    <property type="evidence" value="ECO:0007669"/>
    <property type="project" value="UniProtKB-UniRule"/>
</dbReference>
<evidence type="ECO:0000313" key="14">
    <source>
        <dbReference type="EMBL" id="CEP78162.1"/>
    </source>
</evidence>
<dbReference type="PRINTS" id="PR01755">
    <property type="entry name" value="SECFTRNLCASE"/>
</dbReference>
<dbReference type="HAMAP" id="MF_01464_B">
    <property type="entry name" value="SecF_B"/>
    <property type="match status" value="1"/>
</dbReference>
<dbReference type="GO" id="GO:0015450">
    <property type="term" value="F:protein-transporting ATPase activity"/>
    <property type="evidence" value="ECO:0007669"/>
    <property type="project" value="InterPro"/>
</dbReference>
<gene>
    <name evidence="12 14" type="primary">secF</name>
    <name evidence="14" type="ORF">DTL3_0855</name>
</gene>
<evidence type="ECO:0000256" key="3">
    <source>
        <dbReference type="ARBA" id="ARBA00022475"/>
    </source>
</evidence>
<dbReference type="InterPro" id="IPR022813">
    <property type="entry name" value="SecD/SecF_arch_bac"/>
</dbReference>
<evidence type="ECO:0000256" key="9">
    <source>
        <dbReference type="ARBA" id="ARBA00059018"/>
    </source>
</evidence>
<proteinExistence type="inferred from homology"/>
<dbReference type="GO" id="GO:0005886">
    <property type="term" value="C:plasma membrane"/>
    <property type="evidence" value="ECO:0007669"/>
    <property type="project" value="UniProtKB-SubCell"/>
</dbReference>
<dbReference type="InterPro" id="IPR005665">
    <property type="entry name" value="SecF_bac"/>
</dbReference>
<organism evidence="14 15">
    <name type="scientific">Defluviitoga tunisiensis</name>
    <dbReference type="NCBI Taxonomy" id="1006576"/>
    <lineage>
        <taxon>Bacteria</taxon>
        <taxon>Thermotogati</taxon>
        <taxon>Thermotogota</taxon>
        <taxon>Thermotogae</taxon>
        <taxon>Petrotogales</taxon>
        <taxon>Petrotogaceae</taxon>
        <taxon>Defluviitoga</taxon>
    </lineage>
</organism>
<dbReference type="NCBIfam" id="TIGR00966">
    <property type="entry name" value="transloc_SecF"/>
    <property type="match status" value="1"/>
</dbReference>
<dbReference type="HOGENOM" id="CLU_050012_0_1_0"/>
<dbReference type="EMBL" id="LN824141">
    <property type="protein sequence ID" value="CEP78162.1"/>
    <property type="molecule type" value="Genomic_DNA"/>
</dbReference>
<dbReference type="OrthoDB" id="9805019at2"/>
<evidence type="ECO:0000256" key="6">
    <source>
        <dbReference type="ARBA" id="ARBA00022989"/>
    </source>
</evidence>
<evidence type="ECO:0000256" key="8">
    <source>
        <dbReference type="ARBA" id="ARBA00023136"/>
    </source>
</evidence>
<evidence type="ECO:0000256" key="11">
    <source>
        <dbReference type="ARBA" id="ARBA00061053"/>
    </source>
</evidence>
<keyword evidence="2 12" id="KW-0813">Transport</keyword>
<dbReference type="Pfam" id="PF02355">
    <property type="entry name" value="SecD_SecF_C"/>
    <property type="match status" value="1"/>
</dbReference>
<feature type="transmembrane region" description="Helical" evidence="12">
    <location>
        <begin position="190"/>
        <end position="211"/>
    </location>
</feature>
<keyword evidence="5 12" id="KW-0653">Protein transport</keyword>
<evidence type="ECO:0000259" key="13">
    <source>
        <dbReference type="Pfam" id="PF02355"/>
    </source>
</evidence>
<comment type="subcellular location">
    <subcellularLocation>
        <location evidence="1 12">Cell membrane</location>
        <topology evidence="1 12">Multi-pass membrane protein</topology>
    </subcellularLocation>
</comment>
<name>A0A0C7NQL3_DEFTU</name>
<evidence type="ECO:0000313" key="15">
    <source>
        <dbReference type="Proteomes" id="UP000032809"/>
    </source>
</evidence>
<dbReference type="InterPro" id="IPR022646">
    <property type="entry name" value="SecD/SecF_CS"/>
</dbReference>
<dbReference type="GO" id="GO:0006605">
    <property type="term" value="P:protein targeting"/>
    <property type="evidence" value="ECO:0007669"/>
    <property type="project" value="UniProtKB-UniRule"/>
</dbReference>
<dbReference type="PANTHER" id="PTHR30081:SF8">
    <property type="entry name" value="PROTEIN TRANSLOCASE SUBUNIT SECF"/>
    <property type="match status" value="1"/>
</dbReference>
<dbReference type="Gene3D" id="1.20.1640.10">
    <property type="entry name" value="Multidrug efflux transporter AcrB transmembrane domain"/>
    <property type="match status" value="1"/>
</dbReference>
<feature type="transmembrane region" description="Helical" evidence="12">
    <location>
        <begin position="237"/>
        <end position="257"/>
    </location>
</feature>
<dbReference type="KEGG" id="dtn:DTL3_0855"/>
<comment type="similarity">
    <text evidence="11">In the N-terminal section; belongs to the SecD/SecF family. SecD subfamily.</text>
</comment>
<comment type="similarity">
    <text evidence="12">Belongs to the SecD/SecF family. SecF subfamily.</text>
</comment>
<evidence type="ECO:0000256" key="7">
    <source>
        <dbReference type="ARBA" id="ARBA00023010"/>
    </source>
</evidence>
<keyword evidence="7 12" id="KW-0811">Translocation</keyword>
<keyword evidence="8 12" id="KW-0472">Membrane</keyword>
<evidence type="ECO:0000256" key="10">
    <source>
        <dbReference type="ARBA" id="ARBA00060856"/>
    </source>
</evidence>
<dbReference type="InterPro" id="IPR022645">
    <property type="entry name" value="SecD/SecF_bac"/>
</dbReference>